<keyword evidence="2" id="KW-0061">Asparagine biosynthesis</keyword>
<dbReference type="Proteomes" id="UP000014680">
    <property type="component" value="Unassembled WGS sequence"/>
</dbReference>
<dbReference type="KEGG" id="eiv:EIN_065960"/>
<dbReference type="AlphaFoldDB" id="A0A0A1TVE2"/>
<dbReference type="InterPro" id="IPR014729">
    <property type="entry name" value="Rossmann-like_a/b/a_fold"/>
</dbReference>
<dbReference type="InterPro" id="IPR001962">
    <property type="entry name" value="Asn_synthase"/>
</dbReference>
<evidence type="ECO:0000259" key="4">
    <source>
        <dbReference type="Pfam" id="PF00733"/>
    </source>
</evidence>
<accession>A0A0A1TVE2</accession>
<dbReference type="OrthoDB" id="10252281at2759"/>
<reference evidence="5 6" key="1">
    <citation type="submission" date="2012-10" db="EMBL/GenBank/DDBJ databases">
        <authorList>
            <person name="Zafar N."/>
            <person name="Inman J."/>
            <person name="Hall N."/>
            <person name="Lorenzi H."/>
            <person name="Caler E."/>
        </authorList>
    </citation>
    <scope>NUCLEOTIDE SEQUENCE [LARGE SCALE GENOMIC DNA]</scope>
    <source>
        <strain evidence="5 6">IP1</strain>
    </source>
</reference>
<name>A0A0A1TVE2_ENTIV</name>
<dbReference type="VEuPathDB" id="AmoebaDB:EIN_065960"/>
<dbReference type="CDD" id="cd01991">
    <property type="entry name" value="Asn_synthase_B_C"/>
    <property type="match status" value="1"/>
</dbReference>
<protein>
    <submittedName>
        <fullName evidence="5">Asparagine synthetase, putative</fullName>
    </submittedName>
</protein>
<evidence type="ECO:0000313" key="5">
    <source>
        <dbReference type="EMBL" id="ELP84311.1"/>
    </source>
</evidence>
<organism evidence="5 6">
    <name type="scientific">Entamoeba invadens IP1</name>
    <dbReference type="NCBI Taxonomy" id="370355"/>
    <lineage>
        <taxon>Eukaryota</taxon>
        <taxon>Amoebozoa</taxon>
        <taxon>Evosea</taxon>
        <taxon>Archamoebae</taxon>
        <taxon>Mastigamoebida</taxon>
        <taxon>Entamoebidae</taxon>
        <taxon>Entamoeba</taxon>
    </lineage>
</organism>
<evidence type="ECO:0000256" key="3">
    <source>
        <dbReference type="ARBA" id="ARBA00022962"/>
    </source>
</evidence>
<evidence type="ECO:0000256" key="2">
    <source>
        <dbReference type="ARBA" id="ARBA00022888"/>
    </source>
</evidence>
<sequence length="445" mass="50601">MEGFVIQIDSTQQYTHYNTIKSMLKAPLTELLLQIAPHQVKIGFTTGFLFSKDTLGTLNTVFEFSEIKEVDAKEREYLQVTVGDSIKFATDRFGSNSLLYETNENGVCISTFMCKESSAPNEWYEYFYTDKTVLKHKKAGNTIEEYYSSIFGERLDLPTEEVSECVKLLDESLSKAVEMMLRTSGETIPVLFSGGIDSSMIAYYVLLHCGEKKVELYNMACLYEGTFESPDRLCARAVLSDLKKIFPTKNFEFIEINASEDVILQTSENIKNVIYPNDTVMDLSITTATTLALISEGLCGTHTVRRTSPYVFCGQGADEQLGGYGRHRNALKYNRLSQELELDFCRLWSRNTERDDRVSKYCKVKCLYPFLENQVVRVIRNIPEKLLVKLELPENEGNKWILREVARKNGMVQCANFKKTAIQFGTRIAKVLNKGKKVSGADKLE</sequence>
<keyword evidence="1" id="KW-0028">Amino-acid biosynthesis</keyword>
<dbReference type="RefSeq" id="XP_004183657.1">
    <property type="nucleotide sequence ID" value="XM_004183609.1"/>
</dbReference>
<dbReference type="SUPFAM" id="SSF52402">
    <property type="entry name" value="Adenine nucleotide alpha hydrolases-like"/>
    <property type="match status" value="1"/>
</dbReference>
<feature type="domain" description="Asparagine synthetase" evidence="4">
    <location>
        <begin position="169"/>
        <end position="336"/>
    </location>
</feature>
<dbReference type="EMBL" id="KB207140">
    <property type="protein sequence ID" value="ELP84311.1"/>
    <property type="molecule type" value="Genomic_DNA"/>
</dbReference>
<dbReference type="GeneID" id="14883214"/>
<dbReference type="GO" id="GO:0004066">
    <property type="term" value="F:asparagine synthase (glutamine-hydrolyzing) activity"/>
    <property type="evidence" value="ECO:0007669"/>
    <property type="project" value="InterPro"/>
</dbReference>
<evidence type="ECO:0000256" key="1">
    <source>
        <dbReference type="ARBA" id="ARBA00022605"/>
    </source>
</evidence>
<dbReference type="PANTHER" id="PTHR45937:SF1">
    <property type="entry name" value="ASPARAGINE SYNTHETASE DOMAIN-CONTAINING PROTEIN 1"/>
    <property type="match status" value="1"/>
</dbReference>
<dbReference type="PANTHER" id="PTHR45937">
    <property type="entry name" value="ASPARAGINE SYNTHETASE DOMAIN-CONTAINING PROTEIN 1"/>
    <property type="match status" value="1"/>
</dbReference>
<dbReference type="InterPro" id="IPR051857">
    <property type="entry name" value="Asn_synthetase_domain"/>
</dbReference>
<gene>
    <name evidence="5" type="ORF">EIN_065960</name>
</gene>
<dbReference type="GO" id="GO:0006529">
    <property type="term" value="P:asparagine biosynthetic process"/>
    <property type="evidence" value="ECO:0007669"/>
    <property type="project" value="UniProtKB-KW"/>
</dbReference>
<dbReference type="Pfam" id="PF00733">
    <property type="entry name" value="Asn_synthase"/>
    <property type="match status" value="1"/>
</dbReference>
<dbReference type="OMA" id="RFMIDEN"/>
<proteinExistence type="predicted"/>
<dbReference type="Gene3D" id="3.40.50.620">
    <property type="entry name" value="HUPs"/>
    <property type="match status" value="1"/>
</dbReference>
<keyword evidence="3" id="KW-0315">Glutamine amidotransferase</keyword>
<keyword evidence="6" id="KW-1185">Reference proteome</keyword>
<evidence type="ECO:0000313" key="6">
    <source>
        <dbReference type="Proteomes" id="UP000014680"/>
    </source>
</evidence>